<keyword evidence="5" id="KW-1185">Reference proteome</keyword>
<keyword evidence="3" id="KW-0560">Oxidoreductase</keyword>
<dbReference type="PRINTS" id="PR00081">
    <property type="entry name" value="GDHRDH"/>
</dbReference>
<comment type="similarity">
    <text evidence="1">Belongs to the short-chain dehydrogenases/reductases (SDR) family.</text>
</comment>
<protein>
    <submittedName>
        <fullName evidence="4">Uncharacterized protein</fullName>
    </submittedName>
</protein>
<dbReference type="GO" id="GO:0016491">
    <property type="term" value="F:oxidoreductase activity"/>
    <property type="evidence" value="ECO:0007669"/>
    <property type="project" value="UniProtKB-KW"/>
</dbReference>
<dbReference type="Gene3D" id="3.40.50.720">
    <property type="entry name" value="NAD(P)-binding Rossmann-like Domain"/>
    <property type="match status" value="1"/>
</dbReference>
<dbReference type="InterPro" id="IPR002347">
    <property type="entry name" value="SDR_fam"/>
</dbReference>
<dbReference type="PANTHER" id="PTHR43963:SF6">
    <property type="entry name" value="CHAIN DEHYDROGENASE FAMILY PROTEIN, PUTATIVE (AFU_ORTHOLOGUE AFUA_3G15350)-RELATED"/>
    <property type="match status" value="1"/>
</dbReference>
<dbReference type="Pfam" id="PF00106">
    <property type="entry name" value="adh_short"/>
    <property type="match status" value="1"/>
</dbReference>
<dbReference type="InterPro" id="IPR036291">
    <property type="entry name" value="NAD(P)-bd_dom_sf"/>
</dbReference>
<organism evidence="4 5">
    <name type="scientific">Coleophoma cylindrospora</name>
    <dbReference type="NCBI Taxonomy" id="1849047"/>
    <lineage>
        <taxon>Eukaryota</taxon>
        <taxon>Fungi</taxon>
        <taxon>Dikarya</taxon>
        <taxon>Ascomycota</taxon>
        <taxon>Pezizomycotina</taxon>
        <taxon>Leotiomycetes</taxon>
        <taxon>Helotiales</taxon>
        <taxon>Dermateaceae</taxon>
        <taxon>Coleophoma</taxon>
    </lineage>
</organism>
<accession>A0A3D8RLE3</accession>
<dbReference type="Proteomes" id="UP000256645">
    <property type="component" value="Unassembled WGS sequence"/>
</dbReference>
<evidence type="ECO:0000256" key="1">
    <source>
        <dbReference type="ARBA" id="ARBA00006484"/>
    </source>
</evidence>
<sequence length="247" mass="26243">MAVSKKIIALVTGANTGIGLSVATKLAKDHGYHVIIGSRNEAAGKEVATALVADGFAASSVQLDLCSDESITAAVSSIEKQFGVLDVLVNNAGVSLENSEEHKHLSTRELFKQIFDANVFGTACLTDACLPLIRKSDFARLVFVSSRMASLTEMLNKDTPWYNMEFKIYDGSKAALHVLALNYVRILDGTGALVNVVSPGLVSTKLTGFTPYGATTDMGARRIVELATLEKGGPTGTFSDNNGNIPW</sequence>
<evidence type="ECO:0000256" key="2">
    <source>
        <dbReference type="ARBA" id="ARBA00022857"/>
    </source>
</evidence>
<keyword evidence="2" id="KW-0521">NADP</keyword>
<dbReference type="EMBL" id="PDLM01000006">
    <property type="protein sequence ID" value="RDW74922.1"/>
    <property type="molecule type" value="Genomic_DNA"/>
</dbReference>
<comment type="caution">
    <text evidence="4">The sequence shown here is derived from an EMBL/GenBank/DDBJ whole genome shotgun (WGS) entry which is preliminary data.</text>
</comment>
<dbReference type="PANTHER" id="PTHR43963">
    <property type="entry name" value="CARBONYL REDUCTASE 1-RELATED"/>
    <property type="match status" value="1"/>
</dbReference>
<proteinExistence type="inferred from homology"/>
<dbReference type="SUPFAM" id="SSF51735">
    <property type="entry name" value="NAD(P)-binding Rossmann-fold domains"/>
    <property type="match status" value="1"/>
</dbReference>
<evidence type="ECO:0000313" key="5">
    <source>
        <dbReference type="Proteomes" id="UP000256645"/>
    </source>
</evidence>
<name>A0A3D8RLE3_9HELO</name>
<evidence type="ECO:0000256" key="3">
    <source>
        <dbReference type="ARBA" id="ARBA00023002"/>
    </source>
</evidence>
<dbReference type="STRING" id="1849047.A0A3D8RLE3"/>
<gene>
    <name evidence="4" type="ORF">BP6252_06064</name>
</gene>
<dbReference type="OrthoDB" id="191139at2759"/>
<evidence type="ECO:0000313" key="4">
    <source>
        <dbReference type="EMBL" id="RDW74922.1"/>
    </source>
</evidence>
<dbReference type="AlphaFoldDB" id="A0A3D8RLE3"/>
<reference evidence="4 5" key="1">
    <citation type="journal article" date="2018" name="IMA Fungus">
        <title>IMA Genome-F 9: Draft genome sequence of Annulohypoxylon stygium, Aspergillus mulundensis, Berkeleyomyces basicola (syn. Thielaviopsis basicola), Ceratocystis smalleyi, two Cercospora beticola strains, Coleophoma cylindrospora, Fusarium fracticaudum, Phialophora cf. hyalina, and Morchella septimelata.</title>
        <authorList>
            <person name="Wingfield B.D."/>
            <person name="Bills G.F."/>
            <person name="Dong Y."/>
            <person name="Huang W."/>
            <person name="Nel W.J."/>
            <person name="Swalarsk-Parry B.S."/>
            <person name="Vaghefi N."/>
            <person name="Wilken P.M."/>
            <person name="An Z."/>
            <person name="de Beer Z.W."/>
            <person name="De Vos L."/>
            <person name="Chen L."/>
            <person name="Duong T.A."/>
            <person name="Gao Y."/>
            <person name="Hammerbacher A."/>
            <person name="Kikkert J.R."/>
            <person name="Li Y."/>
            <person name="Li H."/>
            <person name="Li K."/>
            <person name="Li Q."/>
            <person name="Liu X."/>
            <person name="Ma X."/>
            <person name="Naidoo K."/>
            <person name="Pethybridge S.J."/>
            <person name="Sun J."/>
            <person name="Steenkamp E.T."/>
            <person name="van der Nest M.A."/>
            <person name="van Wyk S."/>
            <person name="Wingfield M.J."/>
            <person name="Xiong C."/>
            <person name="Yue Q."/>
            <person name="Zhang X."/>
        </authorList>
    </citation>
    <scope>NUCLEOTIDE SEQUENCE [LARGE SCALE GENOMIC DNA]</scope>
    <source>
        <strain evidence="4 5">BP6252</strain>
    </source>
</reference>